<evidence type="ECO:0000313" key="1">
    <source>
        <dbReference type="EMBL" id="KAF2631301.1"/>
    </source>
</evidence>
<reference evidence="1" key="1">
    <citation type="journal article" date="2020" name="Stud. Mycol.">
        <title>101 Dothideomycetes genomes: a test case for predicting lifestyles and emergence of pathogens.</title>
        <authorList>
            <person name="Haridas S."/>
            <person name="Albert R."/>
            <person name="Binder M."/>
            <person name="Bloem J."/>
            <person name="Labutti K."/>
            <person name="Salamov A."/>
            <person name="Andreopoulos B."/>
            <person name="Baker S."/>
            <person name="Barry K."/>
            <person name="Bills G."/>
            <person name="Bluhm B."/>
            <person name="Cannon C."/>
            <person name="Castanera R."/>
            <person name="Culley D."/>
            <person name="Daum C."/>
            <person name="Ezra D."/>
            <person name="Gonzalez J."/>
            <person name="Henrissat B."/>
            <person name="Kuo A."/>
            <person name="Liang C."/>
            <person name="Lipzen A."/>
            <person name="Lutzoni F."/>
            <person name="Magnuson J."/>
            <person name="Mondo S."/>
            <person name="Nolan M."/>
            <person name="Ohm R."/>
            <person name="Pangilinan J."/>
            <person name="Park H.-J."/>
            <person name="Ramirez L."/>
            <person name="Alfaro M."/>
            <person name="Sun H."/>
            <person name="Tritt A."/>
            <person name="Yoshinaga Y."/>
            <person name="Zwiers L.-H."/>
            <person name="Turgeon B."/>
            <person name="Goodwin S."/>
            <person name="Spatafora J."/>
            <person name="Crous P."/>
            <person name="Grigoriev I."/>
        </authorList>
    </citation>
    <scope>NUCLEOTIDE SEQUENCE</scope>
    <source>
        <strain evidence="1">CBS 525.71</strain>
    </source>
</reference>
<proteinExistence type="predicted"/>
<gene>
    <name evidence="1" type="ORF">BU25DRAFT_407815</name>
</gene>
<name>A0ACB6SAZ1_9PLEO</name>
<protein>
    <submittedName>
        <fullName evidence="1">Alpha/beta-hydrolase</fullName>
    </submittedName>
</protein>
<organism evidence="1 2">
    <name type="scientific">Macroventuria anomochaeta</name>
    <dbReference type="NCBI Taxonomy" id="301207"/>
    <lineage>
        <taxon>Eukaryota</taxon>
        <taxon>Fungi</taxon>
        <taxon>Dikarya</taxon>
        <taxon>Ascomycota</taxon>
        <taxon>Pezizomycotina</taxon>
        <taxon>Dothideomycetes</taxon>
        <taxon>Pleosporomycetidae</taxon>
        <taxon>Pleosporales</taxon>
        <taxon>Pleosporineae</taxon>
        <taxon>Didymellaceae</taxon>
        <taxon>Macroventuria</taxon>
    </lineage>
</organism>
<comment type="caution">
    <text evidence="1">The sequence shown here is derived from an EMBL/GenBank/DDBJ whole genome shotgun (WGS) entry which is preliminary data.</text>
</comment>
<keyword evidence="2" id="KW-1185">Reference proteome</keyword>
<evidence type="ECO:0000313" key="2">
    <source>
        <dbReference type="Proteomes" id="UP000799754"/>
    </source>
</evidence>
<dbReference type="Proteomes" id="UP000799754">
    <property type="component" value="Unassembled WGS sequence"/>
</dbReference>
<sequence>MASPYPPSHTVPPTAPHTHTIIFLHGRGSNATEFCSEIFESQDSSGAFFTELFPCIKWVFPCAEKRWAVTNEEEMHQWFDMASVQRPQEDCEVQISGLHESRQQLLEIVGEEAEEVGVERMIVAGISQGCATAIYTLLISGVRVGGFFGFCGWLPLAYEIQRLTSAPRWNRNVLSMPVLLQHCQDDTVVPFENGEVLRDRLRGLGMQVQWQNYEEGGHWLDEPNGMDGVVSFVKKVTSG</sequence>
<dbReference type="EMBL" id="MU006705">
    <property type="protein sequence ID" value="KAF2631301.1"/>
    <property type="molecule type" value="Genomic_DNA"/>
</dbReference>
<accession>A0ACB6SAZ1</accession>